<proteinExistence type="predicted"/>
<organism evidence="2 3">
    <name type="scientific">Imshaugia aleurites</name>
    <dbReference type="NCBI Taxonomy" id="172621"/>
    <lineage>
        <taxon>Eukaryota</taxon>
        <taxon>Fungi</taxon>
        <taxon>Dikarya</taxon>
        <taxon>Ascomycota</taxon>
        <taxon>Pezizomycotina</taxon>
        <taxon>Lecanoromycetes</taxon>
        <taxon>OSLEUM clade</taxon>
        <taxon>Lecanoromycetidae</taxon>
        <taxon>Lecanorales</taxon>
        <taxon>Lecanorineae</taxon>
        <taxon>Parmeliaceae</taxon>
        <taxon>Imshaugia</taxon>
    </lineage>
</organism>
<evidence type="ECO:0000313" key="2">
    <source>
        <dbReference type="EMBL" id="CAF9911930.1"/>
    </source>
</evidence>
<comment type="caution">
    <text evidence="2">The sequence shown here is derived from an EMBL/GenBank/DDBJ whole genome shotgun (WGS) entry which is preliminary data.</text>
</comment>
<reference evidence="2" key="1">
    <citation type="submission" date="2021-03" db="EMBL/GenBank/DDBJ databases">
        <authorList>
            <person name="Tagirdzhanova G."/>
        </authorList>
    </citation>
    <scope>NUCLEOTIDE SEQUENCE</scope>
</reference>
<gene>
    <name evidence="2" type="ORF">IMSHALPRED_010641</name>
</gene>
<keyword evidence="3" id="KW-1185">Reference proteome</keyword>
<feature type="compositionally biased region" description="Basic and acidic residues" evidence="1">
    <location>
        <begin position="136"/>
        <end position="175"/>
    </location>
</feature>
<dbReference type="OrthoDB" id="2135053at2759"/>
<accession>A0A8H3IDG7</accession>
<dbReference type="AlphaFoldDB" id="A0A8H3IDG7"/>
<name>A0A8H3IDG7_9LECA</name>
<dbReference type="Proteomes" id="UP000664534">
    <property type="component" value="Unassembled WGS sequence"/>
</dbReference>
<feature type="compositionally biased region" description="Basic residues" evidence="1">
    <location>
        <begin position="52"/>
        <end position="63"/>
    </location>
</feature>
<evidence type="ECO:0000313" key="3">
    <source>
        <dbReference type="Proteomes" id="UP000664534"/>
    </source>
</evidence>
<dbReference type="PANTHER" id="PTHR41805:SF1">
    <property type="entry name" value="RRNA-PROCESSING PROTEIN FYV7"/>
    <property type="match status" value="1"/>
</dbReference>
<feature type="region of interest" description="Disordered" evidence="1">
    <location>
        <begin position="1"/>
        <end position="193"/>
    </location>
</feature>
<evidence type="ECO:0000256" key="1">
    <source>
        <dbReference type="SAM" id="MobiDB-lite"/>
    </source>
</evidence>
<dbReference type="PANTHER" id="PTHR41805">
    <property type="entry name" value="EXPRESSED PROTEIN"/>
    <property type="match status" value="1"/>
</dbReference>
<dbReference type="EMBL" id="CAJPDT010000009">
    <property type="protein sequence ID" value="CAF9911930.1"/>
    <property type="molecule type" value="Genomic_DNA"/>
</dbReference>
<feature type="compositionally biased region" description="Basic and acidic residues" evidence="1">
    <location>
        <begin position="1"/>
        <end position="14"/>
    </location>
</feature>
<sequence>MAPKRTTAEAEHAPPEPPAKKSKKGFSVGPANLPNGIHRRKVQKIKQDLIRKAKLKKSYRKLKAREPLDAIPSIYTPPPEQPSASLDLHPDRQAMLHEPPSAPHAQDDKDTQQQKQQQQQQPPRRRKPARAKTVPFRKEALRAQQRREESERRRKEFEEAGRQRRAKSDERERFRRAMAKARSGGSNGQRKLGRESVVLLERVQRLVGD</sequence>
<feature type="compositionally biased region" description="Low complexity" evidence="1">
    <location>
        <begin position="113"/>
        <end position="122"/>
    </location>
</feature>
<evidence type="ECO:0008006" key="4">
    <source>
        <dbReference type="Google" id="ProtNLM"/>
    </source>
</evidence>
<protein>
    <recommendedName>
        <fullName evidence="4">rRNA-processing protein FYV7</fullName>
    </recommendedName>
</protein>